<evidence type="ECO:0000256" key="4">
    <source>
        <dbReference type="ARBA" id="ARBA00022692"/>
    </source>
</evidence>
<feature type="transmembrane region" description="Helical" evidence="9">
    <location>
        <begin position="425"/>
        <end position="448"/>
    </location>
</feature>
<feature type="domain" description="CBS" evidence="10">
    <location>
        <begin position="140"/>
        <end position="202"/>
    </location>
</feature>
<keyword evidence="9" id="KW-0479">Metal-binding</keyword>
<evidence type="ECO:0000256" key="6">
    <source>
        <dbReference type="ARBA" id="ARBA00022989"/>
    </source>
</evidence>
<accession>A0A0S7WU05</accession>
<feature type="transmembrane region" description="Helical" evidence="9">
    <location>
        <begin position="286"/>
        <end position="306"/>
    </location>
</feature>
<keyword evidence="4 9" id="KW-0812">Transmembrane</keyword>
<dbReference type="NCBIfam" id="TIGR00400">
    <property type="entry name" value="mgtE"/>
    <property type="match status" value="1"/>
</dbReference>
<comment type="caution">
    <text evidence="11">The sequence shown here is derived from an EMBL/GenBank/DDBJ whole genome shotgun (WGS) entry which is preliminary data.</text>
</comment>
<dbReference type="InterPro" id="IPR046342">
    <property type="entry name" value="CBS_dom_sf"/>
</dbReference>
<dbReference type="PANTHER" id="PTHR43773:SF1">
    <property type="entry name" value="MAGNESIUM TRANSPORTER MGTE"/>
    <property type="match status" value="1"/>
</dbReference>
<evidence type="ECO:0000313" key="12">
    <source>
        <dbReference type="Proteomes" id="UP000052008"/>
    </source>
</evidence>
<evidence type="ECO:0000313" key="11">
    <source>
        <dbReference type="EMBL" id="KPJ53677.1"/>
    </source>
</evidence>
<dbReference type="CDD" id="cd04606">
    <property type="entry name" value="CBS_pair_Mg_transporter"/>
    <property type="match status" value="1"/>
</dbReference>
<keyword evidence="7 9" id="KW-0472">Membrane</keyword>
<dbReference type="PATRIC" id="fig|1703770.3.peg.1629"/>
<dbReference type="PROSITE" id="PS51371">
    <property type="entry name" value="CBS"/>
    <property type="match status" value="2"/>
</dbReference>
<dbReference type="Gene3D" id="3.10.580.10">
    <property type="entry name" value="CBS-domain"/>
    <property type="match status" value="1"/>
</dbReference>
<dbReference type="InterPro" id="IPR006668">
    <property type="entry name" value="Mg_transptr_MgtE_intracell_dom"/>
</dbReference>
<dbReference type="AlphaFoldDB" id="A0A0S7WU05"/>
<keyword evidence="3 9" id="KW-0813">Transport</keyword>
<comment type="function">
    <text evidence="9">Acts as a magnesium transporter.</text>
</comment>
<dbReference type="Proteomes" id="UP000052008">
    <property type="component" value="Unassembled WGS sequence"/>
</dbReference>
<evidence type="ECO:0000259" key="10">
    <source>
        <dbReference type="PROSITE" id="PS51371"/>
    </source>
</evidence>
<dbReference type="SUPFAM" id="SSF54631">
    <property type="entry name" value="CBS-domain pair"/>
    <property type="match status" value="1"/>
</dbReference>
<feature type="transmembrane region" description="Helical" evidence="9">
    <location>
        <begin position="360"/>
        <end position="381"/>
    </location>
</feature>
<evidence type="ECO:0000256" key="2">
    <source>
        <dbReference type="ARBA" id="ARBA00009749"/>
    </source>
</evidence>
<comment type="subcellular location">
    <subcellularLocation>
        <location evidence="9">Cell membrane</location>
        <topology evidence="9">Multi-pass membrane protein</topology>
    </subcellularLocation>
    <subcellularLocation>
        <location evidence="1">Membrane</location>
        <topology evidence="1">Multi-pass membrane protein</topology>
    </subcellularLocation>
</comment>
<keyword evidence="6 9" id="KW-1133">Transmembrane helix</keyword>
<evidence type="ECO:0000256" key="5">
    <source>
        <dbReference type="ARBA" id="ARBA00022842"/>
    </source>
</evidence>
<dbReference type="Gene3D" id="1.25.60.10">
    <property type="entry name" value="MgtE N-terminal domain-like"/>
    <property type="match status" value="1"/>
</dbReference>
<dbReference type="SMART" id="SM00116">
    <property type="entry name" value="CBS"/>
    <property type="match status" value="2"/>
</dbReference>
<dbReference type="STRING" id="1703770.AMJ39_04040"/>
<sequence length="451" mass="49032">MKPSPPLDELIEQAADLIRDNKKEELRALATDLHPADIALIIDHLDNEGKEVLFAQLSVERAADVLLEIDQDSLSYFLDRLSHGQISRLIDEMELDDATDIVAELEPEERVRVFDLLSDEESKELEELLRYDEAAAGGIMSPECIALPADLSVAEALDRLRDPLLEDALVFYLYIVDKTRRLRGVLTLRDLIIAPPDEQLASIMVADPIAVQIDEDQEEVARTVAKYDLIEVPVIDRRGKLRGIITVDDIVDVLEEEATEDMMGLGGIGETEHAFSPTRKSVGRRLPWLAINLITAFLAATVVALFQDTIKAVVTLAVFMPIVAGMGGNAGTQAVTIIVRAIALGEVTVADTWRLLAKEAAVGALMGLVIGTLTGVVAFLWVGNAVLGIVVGLALIANLLFAGVVGASVPLFFRWINLDPALASGILLTTVTDVIGFFIFLGLATILLRYL</sequence>
<keyword evidence="8" id="KW-0129">CBS domain</keyword>
<comment type="subunit">
    <text evidence="9">Homodimer.</text>
</comment>
<evidence type="ECO:0000256" key="3">
    <source>
        <dbReference type="ARBA" id="ARBA00022448"/>
    </source>
</evidence>
<dbReference type="GO" id="GO:0005886">
    <property type="term" value="C:plasma membrane"/>
    <property type="evidence" value="ECO:0007669"/>
    <property type="project" value="UniProtKB-SubCell"/>
</dbReference>
<dbReference type="Pfam" id="PF03448">
    <property type="entry name" value="MgtE_N"/>
    <property type="match status" value="1"/>
</dbReference>
<dbReference type="Pfam" id="PF00571">
    <property type="entry name" value="CBS"/>
    <property type="match status" value="2"/>
</dbReference>
<organism evidence="11 12">
    <name type="scientific">candidate division TA06 bacterium DG_24</name>
    <dbReference type="NCBI Taxonomy" id="1703770"/>
    <lineage>
        <taxon>Bacteria</taxon>
        <taxon>Bacteria division TA06</taxon>
    </lineage>
</organism>
<dbReference type="InterPro" id="IPR038076">
    <property type="entry name" value="MgtE_N_sf"/>
</dbReference>
<feature type="transmembrane region" description="Helical" evidence="9">
    <location>
        <begin position="312"/>
        <end position="339"/>
    </location>
</feature>
<evidence type="ECO:0000256" key="7">
    <source>
        <dbReference type="ARBA" id="ARBA00023136"/>
    </source>
</evidence>
<dbReference type="SMART" id="SM00924">
    <property type="entry name" value="MgtE_N"/>
    <property type="match status" value="1"/>
</dbReference>
<dbReference type="InterPro" id="IPR000644">
    <property type="entry name" value="CBS_dom"/>
</dbReference>
<protein>
    <recommendedName>
        <fullName evidence="9">Magnesium transporter MgtE</fullName>
    </recommendedName>
</protein>
<name>A0A0S7WU05_UNCT6</name>
<reference evidence="11 12" key="1">
    <citation type="journal article" date="2015" name="Microbiome">
        <title>Genomic resolution of linkages in carbon, nitrogen, and sulfur cycling among widespread estuary sediment bacteria.</title>
        <authorList>
            <person name="Baker B.J."/>
            <person name="Lazar C.S."/>
            <person name="Teske A.P."/>
            <person name="Dick G.J."/>
        </authorList>
    </citation>
    <scope>NUCLEOTIDE SEQUENCE [LARGE SCALE GENOMIC DNA]</scope>
    <source>
        <strain evidence="11">DG_24</strain>
    </source>
</reference>
<evidence type="ECO:0000256" key="1">
    <source>
        <dbReference type="ARBA" id="ARBA00004141"/>
    </source>
</evidence>
<dbReference type="Gene3D" id="1.10.357.20">
    <property type="entry name" value="SLC41 divalent cation transporters, integral membrane domain"/>
    <property type="match status" value="1"/>
</dbReference>
<feature type="domain" description="CBS" evidence="10">
    <location>
        <begin position="204"/>
        <end position="260"/>
    </location>
</feature>
<gene>
    <name evidence="11" type="ORF">AMJ39_04040</name>
</gene>
<dbReference type="GO" id="GO:0015095">
    <property type="term" value="F:magnesium ion transmembrane transporter activity"/>
    <property type="evidence" value="ECO:0007669"/>
    <property type="project" value="UniProtKB-UniRule"/>
</dbReference>
<dbReference type="SUPFAM" id="SSF161093">
    <property type="entry name" value="MgtE membrane domain-like"/>
    <property type="match status" value="1"/>
</dbReference>
<evidence type="ECO:0000256" key="9">
    <source>
        <dbReference type="RuleBase" id="RU362011"/>
    </source>
</evidence>
<feature type="transmembrane region" description="Helical" evidence="9">
    <location>
        <begin position="387"/>
        <end position="413"/>
    </location>
</feature>
<comment type="similarity">
    <text evidence="2 9">Belongs to the SLC41A transporter family.</text>
</comment>
<dbReference type="Pfam" id="PF01769">
    <property type="entry name" value="MgtE"/>
    <property type="match status" value="1"/>
</dbReference>
<dbReference type="InterPro" id="IPR036739">
    <property type="entry name" value="SLC41_membr_dom_sf"/>
</dbReference>
<dbReference type="GO" id="GO:0046872">
    <property type="term" value="F:metal ion binding"/>
    <property type="evidence" value="ECO:0007669"/>
    <property type="project" value="UniProtKB-KW"/>
</dbReference>
<dbReference type="PANTHER" id="PTHR43773">
    <property type="entry name" value="MAGNESIUM TRANSPORTER MGTE"/>
    <property type="match status" value="1"/>
</dbReference>
<keyword evidence="5 9" id="KW-0460">Magnesium</keyword>
<keyword evidence="9" id="KW-1003">Cell membrane</keyword>
<dbReference type="SUPFAM" id="SSF158791">
    <property type="entry name" value="MgtE N-terminal domain-like"/>
    <property type="match status" value="1"/>
</dbReference>
<dbReference type="EMBL" id="LIZS01000015">
    <property type="protein sequence ID" value="KPJ53677.1"/>
    <property type="molecule type" value="Genomic_DNA"/>
</dbReference>
<proteinExistence type="inferred from homology"/>
<dbReference type="InterPro" id="IPR006667">
    <property type="entry name" value="SLC41_membr_dom"/>
</dbReference>
<evidence type="ECO:0000256" key="8">
    <source>
        <dbReference type="PROSITE-ProRule" id="PRU00703"/>
    </source>
</evidence>
<dbReference type="InterPro" id="IPR006669">
    <property type="entry name" value="MgtE_transporter"/>
</dbReference>